<comment type="subcellular location">
    <subcellularLocation>
        <location evidence="1 12">Membrane</location>
        <topology evidence="1 12">Multi-pass membrane protein</topology>
    </subcellularLocation>
</comment>
<dbReference type="NCBIfam" id="NF001300">
    <property type="entry name" value="PRK00247.1"/>
    <property type="match status" value="1"/>
</dbReference>
<evidence type="ECO:0000256" key="12">
    <source>
        <dbReference type="RuleBase" id="RU003945"/>
    </source>
</evidence>
<feature type="compositionally biased region" description="Basic and acidic residues" evidence="13">
    <location>
        <begin position="334"/>
        <end position="362"/>
    </location>
</feature>
<evidence type="ECO:0000313" key="17">
    <source>
        <dbReference type="EMBL" id="VEH05830.1"/>
    </source>
</evidence>
<evidence type="ECO:0000256" key="13">
    <source>
        <dbReference type="SAM" id="MobiDB-lite"/>
    </source>
</evidence>
<evidence type="ECO:0000313" key="16">
    <source>
        <dbReference type="EMBL" id="AKE42173.1"/>
    </source>
</evidence>
<evidence type="ECO:0000256" key="7">
    <source>
        <dbReference type="ARBA" id="ARBA00025034"/>
    </source>
</evidence>
<evidence type="ECO:0000256" key="5">
    <source>
        <dbReference type="ARBA" id="ARBA00022989"/>
    </source>
</evidence>
<dbReference type="Pfam" id="PF02096">
    <property type="entry name" value="60KD_IMP"/>
    <property type="match status" value="1"/>
</dbReference>
<keyword evidence="6 14" id="KW-0472">Membrane</keyword>
<evidence type="ECO:0000256" key="8">
    <source>
        <dbReference type="ARBA" id="ARBA00026028"/>
    </source>
</evidence>
<evidence type="ECO:0000256" key="1">
    <source>
        <dbReference type="ARBA" id="ARBA00004141"/>
    </source>
</evidence>
<dbReference type="Proteomes" id="UP000271380">
    <property type="component" value="Chromosome"/>
</dbReference>
<evidence type="ECO:0000313" key="19">
    <source>
        <dbReference type="Proteomes" id="UP000271380"/>
    </source>
</evidence>
<dbReference type="KEGG" id="cku:UL82_10180"/>
<dbReference type="GO" id="GO:0032977">
    <property type="term" value="F:membrane insertase activity"/>
    <property type="evidence" value="ECO:0007669"/>
    <property type="project" value="InterPro"/>
</dbReference>
<reference evidence="16 18" key="1">
    <citation type="journal article" date="2015" name="Genome Announc.">
        <title>Complete Genome Sequence of Corynebacterium kutscheri DSM 20755, a Corynebacterial Type Strain with Remarkably Low G+C Content of Chromosomal DNA.</title>
        <authorList>
            <person name="Ruckert C."/>
            <person name="Albersmeier A."/>
            <person name="Winkler A."/>
            <person name="Tauch A."/>
        </authorList>
    </citation>
    <scope>NUCLEOTIDE SEQUENCE [LARGE SCALE GENOMIC DNA]</scope>
    <source>
        <strain evidence="16 18">DSM 20755</strain>
    </source>
</reference>
<feature type="domain" description="Membrane insertase YidC/Oxa/ALB C-terminal" evidence="15">
    <location>
        <begin position="14"/>
        <end position="251"/>
    </location>
</feature>
<organism evidence="16 18">
    <name type="scientific">Corynebacterium kutscheri</name>
    <dbReference type="NCBI Taxonomy" id="35755"/>
    <lineage>
        <taxon>Bacteria</taxon>
        <taxon>Bacillati</taxon>
        <taxon>Actinomycetota</taxon>
        <taxon>Actinomycetes</taxon>
        <taxon>Mycobacteriales</taxon>
        <taxon>Corynebacteriaceae</taxon>
        <taxon>Corynebacterium</taxon>
    </lineage>
</organism>
<evidence type="ECO:0000313" key="18">
    <source>
        <dbReference type="Proteomes" id="UP000033457"/>
    </source>
</evidence>
<evidence type="ECO:0000256" key="11">
    <source>
        <dbReference type="ARBA" id="ARBA00033342"/>
    </source>
</evidence>
<dbReference type="STRING" id="35755.UL82_10180"/>
<dbReference type="Proteomes" id="UP000033457">
    <property type="component" value="Chromosome"/>
</dbReference>
<protein>
    <recommendedName>
        <fullName evidence="3">Membrane protein insertase YidC</fullName>
    </recommendedName>
    <alternativeName>
        <fullName evidence="11">Foldase YidC</fullName>
    </alternativeName>
    <alternativeName>
        <fullName evidence="10">Membrane integrase YidC</fullName>
    </alternativeName>
    <alternativeName>
        <fullName evidence="9">Membrane protein YidC</fullName>
    </alternativeName>
</protein>
<dbReference type="EMBL" id="CP011312">
    <property type="protein sequence ID" value="AKE42173.1"/>
    <property type="molecule type" value="Genomic_DNA"/>
</dbReference>
<comment type="subunit">
    <text evidence="8">Interacts with the Sec translocase complex via SecD. Specifically interacts with transmembrane segments of nascent integral membrane proteins during membrane integration.</text>
</comment>
<comment type="similarity">
    <text evidence="2">Belongs to the OXA1/ALB3/YidC family. Type 1 subfamily.</text>
</comment>
<accession>A0A0F6R3B3</accession>
<keyword evidence="18" id="KW-1185">Reference proteome</keyword>
<dbReference type="GO" id="GO:0051205">
    <property type="term" value="P:protein insertion into membrane"/>
    <property type="evidence" value="ECO:0007669"/>
    <property type="project" value="TreeGrafter"/>
</dbReference>
<feature type="region of interest" description="Disordered" evidence="13">
    <location>
        <begin position="318"/>
        <end position="362"/>
    </location>
</feature>
<keyword evidence="4 12" id="KW-0812">Transmembrane</keyword>
<dbReference type="InterPro" id="IPR028055">
    <property type="entry name" value="YidC/Oxa/ALB_C"/>
</dbReference>
<comment type="function">
    <text evidence="7">Required for the insertion and/or proper folding and/or complex formation of integral membrane proteins into the membrane. Involved in integration of membrane proteins that insert both dependently and independently of the Sec translocase complex, as well as at least some lipoproteins. Aids folding of multispanning membrane proteins.</text>
</comment>
<dbReference type="GO" id="GO:0005886">
    <property type="term" value="C:plasma membrane"/>
    <property type="evidence" value="ECO:0007669"/>
    <property type="project" value="TreeGrafter"/>
</dbReference>
<dbReference type="InterPro" id="IPR001708">
    <property type="entry name" value="YidC/ALB3/OXA1/COX18"/>
</dbReference>
<feature type="transmembrane region" description="Helical" evidence="14">
    <location>
        <begin position="229"/>
        <end position="256"/>
    </location>
</feature>
<dbReference type="EMBL" id="LR134377">
    <property type="protein sequence ID" value="VEH05830.1"/>
    <property type="molecule type" value="Genomic_DNA"/>
</dbReference>
<dbReference type="HOGENOM" id="CLU_036138_2_0_11"/>
<dbReference type="PANTHER" id="PTHR12428">
    <property type="entry name" value="OXA1"/>
    <property type="match status" value="1"/>
</dbReference>
<evidence type="ECO:0000256" key="10">
    <source>
        <dbReference type="ARBA" id="ARBA00033245"/>
    </source>
</evidence>
<sequence length="362" mass="41332">MLHSGFGLDDSMAWILSLFGLVITIRSITIPLTWLQMKSGRIAVLIRPKDRALKDTYANRHDASSIKEHEEKVKELRSEYGYSLAAGCLPSLILFPAFLGLYQVLLRMSRPAEGIDADHFSAIGFLTSDDVRAFLQTKIGDIPIAAYTTLTTEQLSLLGATKSEIREFIFPLIIASCVFTLLNMLISIYRTWVTLDADSAAAVFALKLIVISAVIMPFVLYGIGMYGPIPVAIILYWVANNLWTLIQSIVVALTLYKVLPLEEEHLHFLNERRQLLNQRRKQKREFKRRKRNLRLKKIYSAEARKEYREFIAQHKAERAAKKAERSKHSALRTEAQKELRQQRAAEKKAKKEAAKKEKEARD</sequence>
<evidence type="ECO:0000256" key="4">
    <source>
        <dbReference type="ARBA" id="ARBA00022692"/>
    </source>
</evidence>
<evidence type="ECO:0000256" key="2">
    <source>
        <dbReference type="ARBA" id="ARBA00010527"/>
    </source>
</evidence>
<proteinExistence type="inferred from homology"/>
<keyword evidence="5 14" id="KW-1133">Transmembrane helix</keyword>
<evidence type="ECO:0000256" key="6">
    <source>
        <dbReference type="ARBA" id="ARBA00023136"/>
    </source>
</evidence>
<evidence type="ECO:0000256" key="14">
    <source>
        <dbReference type="SAM" id="Phobius"/>
    </source>
</evidence>
<evidence type="ECO:0000259" key="15">
    <source>
        <dbReference type="Pfam" id="PF02096"/>
    </source>
</evidence>
<evidence type="ECO:0000256" key="9">
    <source>
        <dbReference type="ARBA" id="ARBA00031538"/>
    </source>
</evidence>
<gene>
    <name evidence="17" type="ORF">NCTC949_00814</name>
    <name evidence="16" type="ORF">UL82_10180</name>
</gene>
<feature type="transmembrane region" description="Helical" evidence="14">
    <location>
        <begin position="201"/>
        <end position="223"/>
    </location>
</feature>
<feature type="transmembrane region" description="Helical" evidence="14">
    <location>
        <begin position="12"/>
        <end position="35"/>
    </location>
</feature>
<feature type="transmembrane region" description="Helical" evidence="14">
    <location>
        <begin position="168"/>
        <end position="189"/>
    </location>
</feature>
<feature type="compositionally biased region" description="Basic and acidic residues" evidence="13">
    <location>
        <begin position="318"/>
        <end position="327"/>
    </location>
</feature>
<dbReference type="AlphaFoldDB" id="A0A0F6R3B3"/>
<reference evidence="17 19" key="2">
    <citation type="submission" date="2018-12" db="EMBL/GenBank/DDBJ databases">
        <authorList>
            <consortium name="Pathogen Informatics"/>
        </authorList>
    </citation>
    <scope>NUCLEOTIDE SEQUENCE [LARGE SCALE GENOMIC DNA]</scope>
    <source>
        <strain evidence="17 19">NCTC949</strain>
    </source>
</reference>
<feature type="transmembrane region" description="Helical" evidence="14">
    <location>
        <begin position="80"/>
        <end position="102"/>
    </location>
</feature>
<dbReference type="PANTHER" id="PTHR12428:SF65">
    <property type="entry name" value="CYTOCHROME C OXIDASE ASSEMBLY PROTEIN COX18, MITOCHONDRIAL"/>
    <property type="match status" value="1"/>
</dbReference>
<evidence type="ECO:0000256" key="3">
    <source>
        <dbReference type="ARBA" id="ARBA00015325"/>
    </source>
</evidence>
<dbReference type="NCBIfam" id="TIGR03592">
    <property type="entry name" value="yidC_oxa1_cterm"/>
    <property type="match status" value="1"/>
</dbReference>
<name>A0A0F6R3B3_9CORY</name>